<evidence type="ECO:0000256" key="2">
    <source>
        <dbReference type="ARBA" id="ARBA00004467"/>
    </source>
</evidence>
<proteinExistence type="inferred from homology"/>
<keyword evidence="19" id="KW-1185">Reference proteome</keyword>
<evidence type="ECO:0000313" key="18">
    <source>
        <dbReference type="EMBL" id="CDR32612.1"/>
    </source>
</evidence>
<dbReference type="InterPro" id="IPR015712">
    <property type="entry name" value="DNA-dir_RNA_pol_su2"/>
</dbReference>
<dbReference type="Gene3D" id="2.40.270.10">
    <property type="entry name" value="DNA-directed RNA polymerase, subunit 2, domain 6"/>
    <property type="match status" value="1"/>
</dbReference>
<dbReference type="OrthoDB" id="35661at2759"/>
<evidence type="ECO:0000256" key="8">
    <source>
        <dbReference type="ARBA" id="ARBA00022679"/>
    </source>
</evidence>
<evidence type="ECO:0000256" key="6">
    <source>
        <dbReference type="ARBA" id="ARBA00022478"/>
    </source>
</evidence>
<dbReference type="GO" id="GO:0003899">
    <property type="term" value="F:DNA-directed RNA polymerase activity"/>
    <property type="evidence" value="ECO:0007669"/>
    <property type="project" value="UniProtKB-EC"/>
</dbReference>
<evidence type="ECO:0000256" key="14">
    <source>
        <dbReference type="RuleBase" id="RU363031"/>
    </source>
</evidence>
<dbReference type="InterPro" id="IPR037033">
    <property type="entry name" value="DNA-dir_RNAP_su2_hyb_sf"/>
</dbReference>
<dbReference type="Proteomes" id="UP000002899">
    <property type="component" value="Apicoplast Pltd"/>
</dbReference>
<evidence type="ECO:0000313" key="19">
    <source>
        <dbReference type="Proteomes" id="UP000002899"/>
    </source>
</evidence>
<dbReference type="GO" id="GO:0006351">
    <property type="term" value="P:DNA-templated transcription"/>
    <property type="evidence" value="ECO:0007669"/>
    <property type="project" value="InterPro"/>
</dbReference>
<dbReference type="PANTHER" id="PTHR20856">
    <property type="entry name" value="DNA-DIRECTED RNA POLYMERASE I SUBUNIT 2"/>
    <property type="match status" value="1"/>
</dbReference>
<dbReference type="AlphaFoldDB" id="A0A068W698"/>
<dbReference type="Pfam" id="PF00562">
    <property type="entry name" value="RNA_pol_Rpb2_6"/>
    <property type="match status" value="1"/>
</dbReference>
<dbReference type="KEGG" id="bmic:B661_pgp05"/>
<evidence type="ECO:0000256" key="4">
    <source>
        <dbReference type="ARBA" id="ARBA00012418"/>
    </source>
</evidence>
<dbReference type="GO" id="GO:0000428">
    <property type="term" value="C:DNA-directed RNA polymerase complex"/>
    <property type="evidence" value="ECO:0007669"/>
    <property type="project" value="UniProtKB-KW"/>
</dbReference>
<evidence type="ECO:0000256" key="3">
    <source>
        <dbReference type="ARBA" id="ARBA00006835"/>
    </source>
</evidence>
<keyword evidence="11 14" id="KW-0804">Transcription</keyword>
<evidence type="ECO:0000256" key="13">
    <source>
        <dbReference type="RuleBase" id="RU000434"/>
    </source>
</evidence>
<evidence type="ECO:0000256" key="7">
    <source>
        <dbReference type="ARBA" id="ARBA00022640"/>
    </source>
</evidence>
<dbReference type="GO" id="GO:0020011">
    <property type="term" value="C:apicoplast"/>
    <property type="evidence" value="ECO:0007669"/>
    <property type="project" value="UniProtKB-SubCell"/>
</dbReference>
<dbReference type="Gene3D" id="2.40.50.100">
    <property type="match status" value="1"/>
</dbReference>
<evidence type="ECO:0000256" key="11">
    <source>
        <dbReference type="ARBA" id="ARBA00023163"/>
    </source>
</evidence>
<dbReference type="Gene3D" id="3.90.1800.10">
    <property type="entry name" value="RNA polymerase alpha subunit dimerisation domain"/>
    <property type="match status" value="1"/>
</dbReference>
<evidence type="ECO:0000256" key="12">
    <source>
        <dbReference type="ARBA" id="ARBA00026088"/>
    </source>
</evidence>
<evidence type="ECO:0000259" key="17">
    <source>
        <dbReference type="Pfam" id="PF04565"/>
    </source>
</evidence>
<keyword evidence="8 14" id="KW-0808">Transferase</keyword>
<comment type="subunit">
    <text evidence="12">In plastids the minimal PEP RNA polymerase catalytic core is composed of four subunits: alpha, beta, beta', and beta''. When a (nuclear-encoded) sigma factor is associated with the core the holoenzyme is formed, which can initiate transcription.</text>
</comment>
<dbReference type="InterPro" id="IPR007120">
    <property type="entry name" value="DNA-dir_RNAP_su2_dom"/>
</dbReference>
<geneLocation type="apicoplast" evidence="18"/>
<dbReference type="InterPro" id="IPR007121">
    <property type="entry name" value="RNA_pol_bsu_CS"/>
</dbReference>
<accession>A0A068W698</accession>
<dbReference type="EC" id="2.7.7.6" evidence="4 14"/>
<organism evidence="18 19">
    <name type="scientific">Babesia microti (strain RI)</name>
    <dbReference type="NCBI Taxonomy" id="1133968"/>
    <lineage>
        <taxon>Eukaryota</taxon>
        <taxon>Sar</taxon>
        <taxon>Alveolata</taxon>
        <taxon>Apicomplexa</taxon>
        <taxon>Aconoidasida</taxon>
        <taxon>Piroplasmida</taxon>
        <taxon>Babesiidae</taxon>
        <taxon>Babesia</taxon>
    </lineage>
</organism>
<dbReference type="GeneID" id="32877918"/>
<evidence type="ECO:0000256" key="9">
    <source>
        <dbReference type="ARBA" id="ARBA00022695"/>
    </source>
</evidence>
<dbReference type="GO" id="GO:0003677">
    <property type="term" value="F:DNA binding"/>
    <property type="evidence" value="ECO:0007669"/>
    <property type="project" value="InterPro"/>
</dbReference>
<sequence length="924" mass="108478">MYILDNISYSNFKTLILNNIIILLNKIIYNSKNFKFFKKLFNITYYPSLVQFSSSKLNNISNNIYKPINNLLSIYIPIKLNFITLNKQIKFLFNILNIPKISSTSYLTIKGINRISLPSFNSLFKYYTNKKNLITFFYNKTYSIKINSTKFITINLDLIKGINYNFNFLYLYNFKFNKKNKKKINKNYNNIFNLELFKIFTNTITYLTYNYNTINYDSLCYKFILNYSDYILKSISYYKHILLLKNNKILKYNKHSSISEIILKENILTHPLFQIIDQTNCLCELIYQYKIHMSHETIYNKFSIIRNIRLIKGDYITKLSPLSTNEGESAGIISSLIYLNSLHNKKLRTILNKSNKLFNTVKFDSTSLTFNKNYLIHNYNNLKKYYNININNFNEFGEFKISNNINNNKLYSTLNEILSISESIIPFILNNDPCRGLMGSKMHCQALPLIYPDIPNIFTKNNKINKITKTNCIISYSSGIVINVNKYKIIIQDIHNRIITYYINPIKINNYNHSYLNHILVWPGDKVTYGKILVTNKNYINLELSLGKNILIGYCNYFGNDHEDAIILKKNLLYNDCMLSIKFDIYETFILNYNNYSEFINTKLNNYNKLLLENNIIIPKIKLIFNNYNNNIKLLPNIIFNNHIPIIYKFIKITKGNSSRIIKIESIIKDTFNINNNKNYNIKINIITINFNKLNVGDKLCGRHGNKGVISCILDDINIPYTSFDLIPDILINPISSISRMNIGQILEGSCGFYTFLNKSRLNVPYFINTSKFINNFISSFNSLYKYKLLLFINSHKISKIFVKNPLLGSSYYNNIVIYYSYFLRLSHIIKNKIQLRSIGKYNEITQQPDNNKTINKGQRFGEMEFWALEAHGSSFNLKELLYIKSNKSKYNNKLMISDSFNSLCLELNSLNLNIIKNNNDIIF</sequence>
<comment type="catalytic activity">
    <reaction evidence="14">
        <text>RNA(n) + a ribonucleoside 5'-triphosphate = RNA(n+1) + diphosphate</text>
        <dbReference type="Rhea" id="RHEA:21248"/>
        <dbReference type="Rhea" id="RHEA-COMP:14527"/>
        <dbReference type="Rhea" id="RHEA-COMP:17342"/>
        <dbReference type="ChEBI" id="CHEBI:33019"/>
        <dbReference type="ChEBI" id="CHEBI:61557"/>
        <dbReference type="ChEBI" id="CHEBI:140395"/>
        <dbReference type="EC" id="2.7.7.6"/>
    </reaction>
</comment>
<dbReference type="VEuPathDB" id="PiroplasmaDB:BmR1_api00530"/>
<feature type="domain" description="DNA-directed RNA polymerase subunit 2 hybrid-binding" evidence="15">
    <location>
        <begin position="477"/>
        <end position="852"/>
    </location>
</feature>
<dbReference type="Pfam" id="PF04565">
    <property type="entry name" value="RNA_pol_Rpb2_3"/>
    <property type="match status" value="1"/>
</dbReference>
<dbReference type="EMBL" id="LK028575">
    <property type="protein sequence ID" value="CDR32612.1"/>
    <property type="molecule type" value="Genomic_DNA"/>
</dbReference>
<keyword evidence="10 18" id="KW-0933">Apicoplast</keyword>
<dbReference type="InterPro" id="IPR007645">
    <property type="entry name" value="RNA_pol_Rpb2_3"/>
</dbReference>
<feature type="domain" description="RNA polymerase Rpb2" evidence="17">
    <location>
        <begin position="274"/>
        <end position="336"/>
    </location>
</feature>
<gene>
    <name evidence="18" type="primary">rpoB</name>
</gene>
<comment type="similarity">
    <text evidence="3 13">Belongs to the RNA polymerase beta chain family.</text>
</comment>
<evidence type="ECO:0000256" key="5">
    <source>
        <dbReference type="ARBA" id="ARBA00021955"/>
    </source>
</evidence>
<dbReference type="PROSITE" id="PS01166">
    <property type="entry name" value="RNA_POL_BETA"/>
    <property type="match status" value="1"/>
</dbReference>
<evidence type="ECO:0000256" key="1">
    <source>
        <dbReference type="ARBA" id="ARBA00004026"/>
    </source>
</evidence>
<keyword evidence="6 14" id="KW-0240">DNA-directed RNA polymerase</keyword>
<dbReference type="GO" id="GO:0032549">
    <property type="term" value="F:ribonucleoside binding"/>
    <property type="evidence" value="ECO:0007669"/>
    <property type="project" value="InterPro"/>
</dbReference>
<name>A0A068W698_BABMR</name>
<dbReference type="SUPFAM" id="SSF64484">
    <property type="entry name" value="beta and beta-prime subunits of DNA dependent RNA-polymerase"/>
    <property type="match status" value="1"/>
</dbReference>
<dbReference type="RefSeq" id="YP_009363181.1">
    <property type="nucleotide sequence ID" value="NC_034636.1"/>
</dbReference>
<comment type="function">
    <text evidence="1 14">DNA-dependent RNA polymerase catalyzes the transcription of DNA into RNA using the four ribonucleoside triphosphates as substrates.</text>
</comment>
<dbReference type="InterPro" id="IPR007641">
    <property type="entry name" value="RNA_pol_Rpb2_7"/>
</dbReference>
<reference evidence="18" key="1">
    <citation type="submission" date="2014-04" db="EMBL/GenBank/DDBJ databases">
        <title>Structure and function of the apicoplast genome of the human pathogen Babesia microti.</title>
        <authorList>
            <person name="Garg A."/>
            <person name="Stein A."/>
            <person name="Zhao W."/>
            <person name="Dwivedi A."/>
            <person name="Frutos R."/>
            <person name="Cornillot E."/>
            <person name="Ben Mamoun C."/>
        </authorList>
    </citation>
    <scope>NUCLEOTIDE SEQUENCE [LARGE SCALE GENOMIC DNA]</scope>
    <source>
        <strain evidence="18">RI</strain>
    </source>
</reference>
<feature type="domain" description="RNA polymerase Rpb2" evidence="16">
    <location>
        <begin position="858"/>
        <end position="889"/>
    </location>
</feature>
<keyword evidence="9 14" id="KW-0548">Nucleotidyltransferase</keyword>
<evidence type="ECO:0000259" key="16">
    <source>
        <dbReference type="Pfam" id="PF04560"/>
    </source>
</evidence>
<evidence type="ECO:0000259" key="15">
    <source>
        <dbReference type="Pfam" id="PF00562"/>
    </source>
</evidence>
<protein>
    <recommendedName>
        <fullName evidence="5 14">DNA-directed RNA polymerase subunit beta</fullName>
        <ecNumber evidence="4 14">2.7.7.6</ecNumber>
    </recommendedName>
</protein>
<dbReference type="Pfam" id="PF04560">
    <property type="entry name" value="RNA_pol_Rpb2_7"/>
    <property type="match status" value="1"/>
</dbReference>
<comment type="subcellular location">
    <subcellularLocation>
        <location evidence="2">Plastid</location>
        <location evidence="2">Apicoplast</location>
    </subcellularLocation>
</comment>
<keyword evidence="7 18" id="KW-0934">Plastid</keyword>
<evidence type="ECO:0000256" key="10">
    <source>
        <dbReference type="ARBA" id="ARBA00022887"/>
    </source>
</evidence>
<dbReference type="Gene3D" id="3.90.1100.10">
    <property type="match status" value="1"/>
</dbReference>